<feature type="non-terminal residue" evidence="2">
    <location>
        <position position="1"/>
    </location>
</feature>
<evidence type="ECO:0000313" key="3">
    <source>
        <dbReference type="Proteomes" id="UP001195483"/>
    </source>
</evidence>
<reference evidence="2" key="2">
    <citation type="journal article" date="2021" name="Genome Biol. Evol.">
        <title>Developing a high-quality reference genome for a parasitic bivalve with doubly uniparental inheritance (Bivalvia: Unionida).</title>
        <authorList>
            <person name="Smith C.H."/>
        </authorList>
    </citation>
    <scope>NUCLEOTIDE SEQUENCE</scope>
    <source>
        <strain evidence="2">CHS0354</strain>
        <tissue evidence="2">Mantle</tissue>
    </source>
</reference>
<dbReference type="Proteomes" id="UP001195483">
    <property type="component" value="Unassembled WGS sequence"/>
</dbReference>
<feature type="compositionally biased region" description="Polar residues" evidence="1">
    <location>
        <begin position="63"/>
        <end position="74"/>
    </location>
</feature>
<reference evidence="2" key="1">
    <citation type="journal article" date="2021" name="Genome Biol. Evol.">
        <title>A High-Quality Reference Genome for a Parasitic Bivalve with Doubly Uniparental Inheritance (Bivalvia: Unionida).</title>
        <authorList>
            <person name="Smith C.H."/>
        </authorList>
    </citation>
    <scope>NUCLEOTIDE SEQUENCE</scope>
    <source>
        <strain evidence="2">CHS0354</strain>
    </source>
</reference>
<dbReference type="EMBL" id="JAEAOA010001024">
    <property type="protein sequence ID" value="KAK3610468.1"/>
    <property type="molecule type" value="Genomic_DNA"/>
</dbReference>
<gene>
    <name evidence="2" type="ORF">CHS0354_016657</name>
</gene>
<protein>
    <submittedName>
        <fullName evidence="2">Uncharacterized protein</fullName>
    </submittedName>
</protein>
<comment type="caution">
    <text evidence="2">The sequence shown here is derived from an EMBL/GenBank/DDBJ whole genome shotgun (WGS) entry which is preliminary data.</text>
</comment>
<sequence>MFVNDVTNLECCCNCLFDGLTNSRVVSGICSVEDIQVVNIHPEVTDAIVKVFHLRSLQSQARSNIKEGGSNSSGERIPVEKKNDIQIHCTQTTRTPKEGKNGKRKKKNRKYVSSSDSWNFQAEDDNYNKDRVKNIIM</sequence>
<keyword evidence="3" id="KW-1185">Reference proteome</keyword>
<evidence type="ECO:0000313" key="2">
    <source>
        <dbReference type="EMBL" id="KAK3610468.1"/>
    </source>
</evidence>
<accession>A0AAE0WCP5</accession>
<proteinExistence type="predicted"/>
<name>A0AAE0WCP5_9BIVA</name>
<feature type="region of interest" description="Disordered" evidence="1">
    <location>
        <begin position="63"/>
        <end position="115"/>
    </location>
</feature>
<reference evidence="2" key="3">
    <citation type="submission" date="2023-05" db="EMBL/GenBank/DDBJ databases">
        <authorList>
            <person name="Smith C.H."/>
        </authorList>
    </citation>
    <scope>NUCLEOTIDE SEQUENCE</scope>
    <source>
        <strain evidence="2">CHS0354</strain>
        <tissue evidence="2">Mantle</tissue>
    </source>
</reference>
<organism evidence="2 3">
    <name type="scientific">Potamilus streckersoni</name>
    <dbReference type="NCBI Taxonomy" id="2493646"/>
    <lineage>
        <taxon>Eukaryota</taxon>
        <taxon>Metazoa</taxon>
        <taxon>Spiralia</taxon>
        <taxon>Lophotrochozoa</taxon>
        <taxon>Mollusca</taxon>
        <taxon>Bivalvia</taxon>
        <taxon>Autobranchia</taxon>
        <taxon>Heteroconchia</taxon>
        <taxon>Palaeoheterodonta</taxon>
        <taxon>Unionida</taxon>
        <taxon>Unionoidea</taxon>
        <taxon>Unionidae</taxon>
        <taxon>Ambleminae</taxon>
        <taxon>Lampsilini</taxon>
        <taxon>Potamilus</taxon>
    </lineage>
</organism>
<dbReference type="AlphaFoldDB" id="A0AAE0WCP5"/>
<evidence type="ECO:0000256" key="1">
    <source>
        <dbReference type="SAM" id="MobiDB-lite"/>
    </source>
</evidence>